<dbReference type="EMBL" id="JBANDX010000313">
    <property type="protein sequence ID" value="MEL0611445.1"/>
    <property type="molecule type" value="Genomic_DNA"/>
</dbReference>
<name>A0ABU9G119_9VIBR</name>
<evidence type="ECO:0000313" key="2">
    <source>
        <dbReference type="Proteomes" id="UP001377160"/>
    </source>
</evidence>
<sequence>EDLNIDLGKPIVYALPIRSRVDLLPQQKHALELGLPDTLSKLEISVKSLQRYVVISSRKTLLQDEDYEPIS</sequence>
<keyword evidence="2" id="KW-1185">Reference proteome</keyword>
<proteinExistence type="predicted"/>
<feature type="non-terminal residue" evidence="1">
    <location>
        <position position="1"/>
    </location>
</feature>
<reference evidence="1 2" key="1">
    <citation type="submission" date="2024-02" db="EMBL/GenBank/DDBJ databases">
        <title>Bacteria isolated from the canopy kelp, Nereocystis luetkeana.</title>
        <authorList>
            <person name="Pfister C.A."/>
            <person name="Younker I.T."/>
            <person name="Light S.H."/>
        </authorList>
    </citation>
    <scope>NUCLEOTIDE SEQUENCE [LARGE SCALE GENOMIC DNA]</scope>
    <source>
        <strain evidence="1 2">TI.1.15</strain>
    </source>
</reference>
<gene>
    <name evidence="1" type="ORF">V8Z71_24665</name>
</gene>
<organism evidence="1 2">
    <name type="scientific">Vibrio echinoideorum</name>
    <dbReference type="NCBI Taxonomy" id="2100116"/>
    <lineage>
        <taxon>Bacteria</taxon>
        <taxon>Pseudomonadati</taxon>
        <taxon>Pseudomonadota</taxon>
        <taxon>Gammaproteobacteria</taxon>
        <taxon>Vibrionales</taxon>
        <taxon>Vibrionaceae</taxon>
        <taxon>Vibrio</taxon>
    </lineage>
</organism>
<dbReference type="RefSeq" id="WP_341636269.1">
    <property type="nucleotide sequence ID" value="NZ_JBANDX010000313.1"/>
</dbReference>
<evidence type="ECO:0000313" key="1">
    <source>
        <dbReference type="EMBL" id="MEL0611445.1"/>
    </source>
</evidence>
<accession>A0ABU9G119</accession>
<feature type="non-terminal residue" evidence="1">
    <location>
        <position position="71"/>
    </location>
</feature>
<comment type="caution">
    <text evidence="1">The sequence shown here is derived from an EMBL/GenBank/DDBJ whole genome shotgun (WGS) entry which is preliminary data.</text>
</comment>
<dbReference type="Proteomes" id="UP001377160">
    <property type="component" value="Unassembled WGS sequence"/>
</dbReference>
<protein>
    <submittedName>
        <fullName evidence="1">Uncharacterized protein</fullName>
    </submittedName>
</protein>